<sequence>MAPRLTVAEFVREVFDQRTPLFYAIAVVLGASRAGDVYAATADIPEALLLGSVLGGALFVLMCAVTWFVLRIRGA</sequence>
<protein>
    <submittedName>
        <fullName evidence="2">Uncharacterized protein</fullName>
    </submittedName>
</protein>
<accession>A0ABN0UFN1</accession>
<keyword evidence="1" id="KW-0812">Transmembrane</keyword>
<dbReference type="RefSeq" id="WP_344650150.1">
    <property type="nucleotide sequence ID" value="NZ_BAAAGX010000014.1"/>
</dbReference>
<evidence type="ECO:0000256" key="1">
    <source>
        <dbReference type="SAM" id="Phobius"/>
    </source>
</evidence>
<dbReference type="Proteomes" id="UP001500967">
    <property type="component" value="Unassembled WGS sequence"/>
</dbReference>
<keyword evidence="3" id="KW-1185">Reference proteome</keyword>
<dbReference type="EMBL" id="BAAAGX010000014">
    <property type="protein sequence ID" value="GAA0249028.1"/>
    <property type="molecule type" value="Genomic_DNA"/>
</dbReference>
<keyword evidence="1" id="KW-0472">Membrane</keyword>
<evidence type="ECO:0000313" key="2">
    <source>
        <dbReference type="EMBL" id="GAA0249028.1"/>
    </source>
</evidence>
<proteinExistence type="predicted"/>
<keyword evidence="1" id="KW-1133">Transmembrane helix</keyword>
<feature type="transmembrane region" description="Helical" evidence="1">
    <location>
        <begin position="21"/>
        <end position="41"/>
    </location>
</feature>
<evidence type="ECO:0000313" key="3">
    <source>
        <dbReference type="Proteomes" id="UP001500967"/>
    </source>
</evidence>
<feature type="transmembrane region" description="Helical" evidence="1">
    <location>
        <begin position="47"/>
        <end position="70"/>
    </location>
</feature>
<gene>
    <name evidence="2" type="ORF">GCM10009539_37860</name>
</gene>
<name>A0ABN0UFN1_9ACTN</name>
<reference evidence="2 3" key="1">
    <citation type="journal article" date="2019" name="Int. J. Syst. Evol. Microbiol.">
        <title>The Global Catalogue of Microorganisms (GCM) 10K type strain sequencing project: providing services to taxonomists for standard genome sequencing and annotation.</title>
        <authorList>
            <consortium name="The Broad Institute Genomics Platform"/>
            <consortium name="The Broad Institute Genome Sequencing Center for Infectious Disease"/>
            <person name="Wu L."/>
            <person name="Ma J."/>
        </authorList>
    </citation>
    <scope>NUCLEOTIDE SEQUENCE [LARGE SCALE GENOMIC DNA]</scope>
    <source>
        <strain evidence="2 3">JCM 10425</strain>
    </source>
</reference>
<comment type="caution">
    <text evidence="2">The sequence shown here is derived from an EMBL/GenBank/DDBJ whole genome shotgun (WGS) entry which is preliminary data.</text>
</comment>
<organism evidence="2 3">
    <name type="scientific">Cryptosporangium japonicum</name>
    <dbReference type="NCBI Taxonomy" id="80872"/>
    <lineage>
        <taxon>Bacteria</taxon>
        <taxon>Bacillati</taxon>
        <taxon>Actinomycetota</taxon>
        <taxon>Actinomycetes</taxon>
        <taxon>Cryptosporangiales</taxon>
        <taxon>Cryptosporangiaceae</taxon>
        <taxon>Cryptosporangium</taxon>
    </lineage>
</organism>